<gene>
    <name evidence="2" type="ORF">RUMCAL_00275</name>
</gene>
<dbReference type="SUPFAM" id="SSF47413">
    <property type="entry name" value="lambda repressor-like DNA-binding domains"/>
    <property type="match status" value="1"/>
</dbReference>
<dbReference type="GO" id="GO:0003677">
    <property type="term" value="F:DNA binding"/>
    <property type="evidence" value="ECO:0007669"/>
    <property type="project" value="InterPro"/>
</dbReference>
<dbReference type="Pfam" id="PF13443">
    <property type="entry name" value="HTH_26"/>
    <property type="match status" value="1"/>
</dbReference>
<sequence>MIGKYINEKSLNREDACRFIANRCKDCELSTYCSDKYSCIEKEKYLIDKYDLDSQLPKMHMRFPETLEVLLAYKHTSVRKFSEDSGISETSIRGWLAGKNSPTCTQIYRICDYFQITPNFLLGYDGACDSIVINTSVSSIQAELDDIVNGLDILCESITYTQKKLNQLRFGGDNT</sequence>
<dbReference type="STRING" id="411473.RUMCAL_00275"/>
<dbReference type="InterPro" id="IPR001387">
    <property type="entry name" value="Cro/C1-type_HTH"/>
</dbReference>
<dbReference type="PROSITE" id="PS50943">
    <property type="entry name" value="HTH_CROC1"/>
    <property type="match status" value="1"/>
</dbReference>
<dbReference type="RefSeq" id="WP_021681880.1">
    <property type="nucleotide sequence ID" value="NZ_KI260389.1"/>
</dbReference>
<dbReference type="Gene3D" id="1.10.260.40">
    <property type="entry name" value="lambda repressor-like DNA-binding domains"/>
    <property type="match status" value="1"/>
</dbReference>
<evidence type="ECO:0000259" key="1">
    <source>
        <dbReference type="PROSITE" id="PS50943"/>
    </source>
</evidence>
<comment type="caution">
    <text evidence="2">The sequence shown here is derived from an EMBL/GenBank/DDBJ whole genome shotgun (WGS) entry which is preliminary data.</text>
</comment>
<organism evidence="2 3">
    <name type="scientific">Ruminococcus callidus ATCC 27760</name>
    <dbReference type="NCBI Taxonomy" id="411473"/>
    <lineage>
        <taxon>Bacteria</taxon>
        <taxon>Bacillati</taxon>
        <taxon>Bacillota</taxon>
        <taxon>Clostridia</taxon>
        <taxon>Eubacteriales</taxon>
        <taxon>Oscillospiraceae</taxon>
        <taxon>Ruminococcus</taxon>
    </lineage>
</organism>
<name>U2MD21_9FIRM</name>
<reference evidence="2 3" key="1">
    <citation type="submission" date="2013-07" db="EMBL/GenBank/DDBJ databases">
        <authorList>
            <person name="Weinstock G."/>
            <person name="Sodergren E."/>
            <person name="Wylie T."/>
            <person name="Fulton L."/>
            <person name="Fulton R."/>
            <person name="Fronick C."/>
            <person name="O'Laughlin M."/>
            <person name="Godfrey J."/>
            <person name="Miner T."/>
            <person name="Herter B."/>
            <person name="Appelbaum E."/>
            <person name="Cordes M."/>
            <person name="Lek S."/>
            <person name="Wollam A."/>
            <person name="Pepin K.H."/>
            <person name="Palsikar V.B."/>
            <person name="Mitreva M."/>
            <person name="Wilson R.K."/>
        </authorList>
    </citation>
    <scope>NUCLEOTIDE SEQUENCE [LARGE SCALE GENOMIC DNA]</scope>
    <source>
        <strain evidence="2 3">ATCC 27760</strain>
    </source>
</reference>
<dbReference type="InterPro" id="IPR010982">
    <property type="entry name" value="Lambda_DNA-bd_dom_sf"/>
</dbReference>
<dbReference type="OrthoDB" id="2475196at2"/>
<dbReference type="Proteomes" id="UP000016662">
    <property type="component" value="Unassembled WGS sequence"/>
</dbReference>
<protein>
    <recommendedName>
        <fullName evidence="1">HTH cro/C1-type domain-containing protein</fullName>
    </recommendedName>
</protein>
<keyword evidence="3" id="KW-1185">Reference proteome</keyword>
<dbReference type="HOGENOM" id="CLU_1531448_0_0_9"/>
<dbReference type="AlphaFoldDB" id="U2MD21"/>
<evidence type="ECO:0000313" key="3">
    <source>
        <dbReference type="Proteomes" id="UP000016662"/>
    </source>
</evidence>
<proteinExistence type="predicted"/>
<evidence type="ECO:0000313" key="2">
    <source>
        <dbReference type="EMBL" id="ERJ97203.1"/>
    </source>
</evidence>
<dbReference type="EMBL" id="AWVF01000031">
    <property type="protein sequence ID" value="ERJ97203.1"/>
    <property type="molecule type" value="Genomic_DNA"/>
</dbReference>
<accession>U2MD21</accession>
<feature type="domain" description="HTH cro/C1-type" evidence="1">
    <location>
        <begin position="77"/>
        <end position="121"/>
    </location>
</feature>